<dbReference type="PANTHER" id="PTHR45638:SF11">
    <property type="entry name" value="CYCLIC NUCLEOTIDE-GATED CATION CHANNEL SUBUNIT A"/>
    <property type="match status" value="1"/>
</dbReference>
<dbReference type="Proteomes" id="UP000075391">
    <property type="component" value="Unassembled WGS sequence"/>
</dbReference>
<evidence type="ECO:0000313" key="10">
    <source>
        <dbReference type="EMBL" id="KYG61161.1"/>
    </source>
</evidence>
<dbReference type="GO" id="GO:0016020">
    <property type="term" value="C:membrane"/>
    <property type="evidence" value="ECO:0007669"/>
    <property type="project" value="UniProtKB-SubCell"/>
</dbReference>
<name>A0A150WE23_BDEBC</name>
<organism evidence="10 12">
    <name type="scientific">Bdellovibrio bacteriovorus</name>
    <dbReference type="NCBI Taxonomy" id="959"/>
    <lineage>
        <taxon>Bacteria</taxon>
        <taxon>Pseudomonadati</taxon>
        <taxon>Bdellovibrionota</taxon>
        <taxon>Bdellovibrionia</taxon>
        <taxon>Bdellovibrionales</taxon>
        <taxon>Pseudobdellovibrionaceae</taxon>
        <taxon>Bdellovibrio</taxon>
    </lineage>
</organism>
<feature type="domain" description="Cyclic nucleotide-binding" evidence="9">
    <location>
        <begin position="1"/>
        <end position="105"/>
    </location>
</feature>
<evidence type="ECO:0000256" key="8">
    <source>
        <dbReference type="ARBA" id="ARBA00023303"/>
    </source>
</evidence>
<protein>
    <submittedName>
        <fullName evidence="10">Porin</fullName>
    </submittedName>
</protein>
<dbReference type="SUPFAM" id="SSF51206">
    <property type="entry name" value="cAMP-binding domain-like"/>
    <property type="match status" value="1"/>
</dbReference>
<comment type="caution">
    <text evidence="10">The sequence shown here is derived from an EMBL/GenBank/DDBJ whole genome shotgun (WGS) entry which is preliminary data.</text>
</comment>
<dbReference type="AlphaFoldDB" id="A0A150WE23"/>
<dbReference type="Gene3D" id="2.60.120.10">
    <property type="entry name" value="Jelly Rolls"/>
    <property type="match status" value="1"/>
</dbReference>
<dbReference type="InterPro" id="IPR018490">
    <property type="entry name" value="cNMP-bd_dom_sf"/>
</dbReference>
<proteinExistence type="predicted"/>
<evidence type="ECO:0000313" key="13">
    <source>
        <dbReference type="Proteomes" id="UP000075799"/>
    </source>
</evidence>
<dbReference type="PROSITE" id="PS00889">
    <property type="entry name" value="CNMP_BINDING_2"/>
    <property type="match status" value="1"/>
</dbReference>
<evidence type="ECO:0000256" key="7">
    <source>
        <dbReference type="ARBA" id="ARBA00023286"/>
    </source>
</evidence>
<dbReference type="InterPro" id="IPR000595">
    <property type="entry name" value="cNMP-bd_dom"/>
</dbReference>
<dbReference type="RefSeq" id="WP_063207067.1">
    <property type="nucleotide sequence ID" value="NZ_CP168967.1"/>
</dbReference>
<evidence type="ECO:0000256" key="6">
    <source>
        <dbReference type="ARBA" id="ARBA00023136"/>
    </source>
</evidence>
<reference evidence="12 13" key="1">
    <citation type="submission" date="2016-03" db="EMBL/GenBank/DDBJ databases">
        <authorList>
            <person name="Ploux O."/>
        </authorList>
    </citation>
    <scope>NUCLEOTIDE SEQUENCE [LARGE SCALE GENOMIC DNA]</scope>
    <source>
        <strain evidence="10 12">BER2</strain>
        <strain evidence="11 13">EC13</strain>
    </source>
</reference>
<dbReference type="PROSITE" id="PS50042">
    <property type="entry name" value="CNMP_BINDING_3"/>
    <property type="match status" value="1"/>
</dbReference>
<dbReference type="InterPro" id="IPR014710">
    <property type="entry name" value="RmlC-like_jellyroll"/>
</dbReference>
<sequence length="327" mass="37410">MAEQKKVAKDTYLFREGDAPDAMYIVKSGGFAVTKTKGNTEIVLAEIAPGAMVGEMALFDNKPRSANVKATKESEVIALPYDSLTKQMEQLPVWVRAIMKTLNENMREANKKIKILENSNPDEERFPPHIVNKYISILNLVGNKYGKEESPGTLAFSSVLIRNYTIQIFQEATNKMQSVVNALTDLGYLKQEDRGDGSQKITNLKPQELFSFVDWYNEWLFKQEKDRLPAMTDQEVNVLNGILHFARKVEPNHKGLYKVDLNEVQNESMKELGNLIRPDDVNSLIEKKYLTEKIMDEKGVYIMVELPYVEPMARNWSIVNNLKKKLR</sequence>
<dbReference type="Pfam" id="PF00027">
    <property type="entry name" value="cNMP_binding"/>
    <property type="match status" value="1"/>
</dbReference>
<evidence type="ECO:0000256" key="3">
    <source>
        <dbReference type="ARBA" id="ARBA00022692"/>
    </source>
</evidence>
<dbReference type="InterPro" id="IPR018488">
    <property type="entry name" value="cNMP-bd_CS"/>
</dbReference>
<dbReference type="EMBL" id="LUKD01000005">
    <property type="protein sequence ID" value="KYG65189.1"/>
    <property type="molecule type" value="Genomic_DNA"/>
</dbReference>
<keyword evidence="5" id="KW-0406">Ion transport</keyword>
<evidence type="ECO:0000313" key="11">
    <source>
        <dbReference type="EMBL" id="KYG65189.1"/>
    </source>
</evidence>
<dbReference type="SMART" id="SM00100">
    <property type="entry name" value="cNMP"/>
    <property type="match status" value="1"/>
</dbReference>
<dbReference type="Proteomes" id="UP000075799">
    <property type="component" value="Unassembled WGS sequence"/>
</dbReference>
<evidence type="ECO:0000256" key="2">
    <source>
        <dbReference type="ARBA" id="ARBA00022448"/>
    </source>
</evidence>
<dbReference type="GO" id="GO:0005221">
    <property type="term" value="F:intracellularly cyclic nucleotide-activated monoatomic cation channel activity"/>
    <property type="evidence" value="ECO:0007669"/>
    <property type="project" value="InterPro"/>
</dbReference>
<accession>A0A150WE23</accession>
<evidence type="ECO:0000256" key="4">
    <source>
        <dbReference type="ARBA" id="ARBA00022989"/>
    </source>
</evidence>
<comment type="subcellular location">
    <subcellularLocation>
        <location evidence="1">Membrane</location>
        <topology evidence="1">Multi-pass membrane protein</topology>
    </subcellularLocation>
</comment>
<dbReference type="GO" id="GO:0044877">
    <property type="term" value="F:protein-containing complex binding"/>
    <property type="evidence" value="ECO:0007669"/>
    <property type="project" value="TreeGrafter"/>
</dbReference>
<keyword evidence="4" id="KW-1133">Transmembrane helix</keyword>
<dbReference type="PANTHER" id="PTHR45638">
    <property type="entry name" value="CYCLIC NUCLEOTIDE-GATED CATION CHANNEL SUBUNIT A"/>
    <property type="match status" value="1"/>
</dbReference>
<dbReference type="OrthoDB" id="5289354at2"/>
<dbReference type="CDD" id="cd00038">
    <property type="entry name" value="CAP_ED"/>
    <property type="match status" value="1"/>
</dbReference>
<evidence type="ECO:0000256" key="1">
    <source>
        <dbReference type="ARBA" id="ARBA00004141"/>
    </source>
</evidence>
<keyword evidence="7" id="KW-1071">Ligand-gated ion channel</keyword>
<evidence type="ECO:0000259" key="9">
    <source>
        <dbReference type="PROSITE" id="PS50042"/>
    </source>
</evidence>
<keyword evidence="8" id="KW-0407">Ion channel</keyword>
<keyword evidence="3" id="KW-0812">Transmembrane</keyword>
<evidence type="ECO:0000256" key="5">
    <source>
        <dbReference type="ARBA" id="ARBA00023065"/>
    </source>
</evidence>
<keyword evidence="6" id="KW-0472">Membrane</keyword>
<dbReference type="InterPro" id="IPR050866">
    <property type="entry name" value="CNG_cation_channel"/>
</dbReference>
<gene>
    <name evidence="10" type="ORF">AZI85_09420</name>
    <name evidence="11" type="ORF">AZI87_11525</name>
</gene>
<evidence type="ECO:0000313" key="12">
    <source>
        <dbReference type="Proteomes" id="UP000075391"/>
    </source>
</evidence>
<dbReference type="EMBL" id="LUKF01000017">
    <property type="protein sequence ID" value="KYG61161.1"/>
    <property type="molecule type" value="Genomic_DNA"/>
</dbReference>
<keyword evidence="2" id="KW-0813">Transport</keyword>